<dbReference type="OrthoDB" id="765963at2759"/>
<dbReference type="EMBL" id="CM003529">
    <property type="protein sequence ID" value="RCV09742.1"/>
    <property type="molecule type" value="Genomic_DNA"/>
</dbReference>
<organism evidence="1">
    <name type="scientific">Setaria italica</name>
    <name type="common">Foxtail millet</name>
    <name type="synonym">Panicum italicum</name>
    <dbReference type="NCBI Taxonomy" id="4555"/>
    <lineage>
        <taxon>Eukaryota</taxon>
        <taxon>Viridiplantae</taxon>
        <taxon>Streptophyta</taxon>
        <taxon>Embryophyta</taxon>
        <taxon>Tracheophyta</taxon>
        <taxon>Spermatophyta</taxon>
        <taxon>Magnoliopsida</taxon>
        <taxon>Liliopsida</taxon>
        <taxon>Poales</taxon>
        <taxon>Poaceae</taxon>
        <taxon>PACMAD clade</taxon>
        <taxon>Panicoideae</taxon>
        <taxon>Panicodae</taxon>
        <taxon>Paniceae</taxon>
        <taxon>Cenchrinae</taxon>
        <taxon>Setaria</taxon>
    </lineage>
</organism>
<protein>
    <submittedName>
        <fullName evidence="1">Uncharacterized protein</fullName>
    </submittedName>
</protein>
<sequence>MAACPSTSTITQGPFECTCRQRPPLICGPESAADVAHFPAAAANLVGVPTLPYKAANTLPTSHITAQQQQKQVRKPRRFPARLPAACLAPRRRAPLVVEAAQTEDAETSSTAATPKPAARSPGLWAALAFSGPAPERINERLAMVGFVSVLPVEAARGDGLLTQAGNSGGLTWFTYTAVVLSVASLAPLLQGESVKGRSALERALTMLGLVAFTATEYLTGTPFVHA</sequence>
<dbReference type="AlphaFoldDB" id="A0A368PVR3"/>
<reference evidence="1" key="1">
    <citation type="journal article" date="2012" name="Nat. Biotechnol.">
        <title>Reference genome sequence of the model plant Setaria.</title>
        <authorList>
            <person name="Bennetzen J.L."/>
            <person name="Schmutz J."/>
            <person name="Wang H."/>
            <person name="Percifield R."/>
            <person name="Hawkins J."/>
            <person name="Pontaroli A.C."/>
            <person name="Estep M."/>
            <person name="Feng L."/>
            <person name="Vaughn J.N."/>
            <person name="Grimwood J."/>
            <person name="Jenkins J."/>
            <person name="Barry K."/>
            <person name="Lindquist E."/>
            <person name="Hellsten U."/>
            <person name="Deshpande S."/>
            <person name="Wang X."/>
            <person name="Wu X."/>
            <person name="Mitros T."/>
            <person name="Triplett J."/>
            <person name="Yang X."/>
            <person name="Ye C.Y."/>
            <person name="Mauro-Herrera M."/>
            <person name="Wang L."/>
            <person name="Li P."/>
            <person name="Sharma M."/>
            <person name="Sharma R."/>
            <person name="Ronald P.C."/>
            <person name="Panaud O."/>
            <person name="Kellogg E.A."/>
            <person name="Brutnell T.P."/>
            <person name="Doust A.N."/>
            <person name="Tuskan G.A."/>
            <person name="Rokhsar D."/>
            <person name="Devos K.M."/>
        </authorList>
    </citation>
    <scope>NUCLEOTIDE SEQUENCE [LARGE SCALE GENOMIC DNA]</scope>
    <source>
        <strain evidence="1">Yugu1</strain>
    </source>
</reference>
<accession>A0A368PVR3</accession>
<name>A0A368PVR3_SETIT</name>
<dbReference type="SUPFAM" id="SSF103511">
    <property type="entry name" value="Chlorophyll a-b binding protein"/>
    <property type="match status" value="1"/>
</dbReference>
<reference evidence="1" key="2">
    <citation type="submission" date="2015-07" db="EMBL/GenBank/DDBJ databases">
        <authorList>
            <person name="Noorani M."/>
        </authorList>
    </citation>
    <scope>NUCLEOTIDE SEQUENCE</scope>
    <source>
        <strain evidence="1">Yugu1</strain>
    </source>
</reference>
<proteinExistence type="predicted"/>
<dbReference type="STRING" id="4555.A0A368PVR3"/>
<evidence type="ECO:0000313" key="1">
    <source>
        <dbReference type="EMBL" id="RCV09742.1"/>
    </source>
</evidence>
<gene>
    <name evidence="1" type="ORF">SETIT_2G053900v2</name>
</gene>